<protein>
    <submittedName>
        <fullName evidence="3">DZF domain-containing protein</fullName>
    </submittedName>
</protein>
<dbReference type="Pfam" id="PF12874">
    <property type="entry name" value="zf-met"/>
    <property type="match status" value="2"/>
</dbReference>
<dbReference type="Gene3D" id="1.10.1410.40">
    <property type="match status" value="1"/>
</dbReference>
<dbReference type="OrthoDB" id="8898434at2759"/>
<feature type="region of interest" description="Disordered" evidence="1">
    <location>
        <begin position="765"/>
        <end position="814"/>
    </location>
</feature>
<dbReference type="InterPro" id="IPR036236">
    <property type="entry name" value="Znf_C2H2_sf"/>
</dbReference>
<feature type="domain" description="DZF" evidence="2">
    <location>
        <begin position="401"/>
        <end position="773"/>
    </location>
</feature>
<dbReference type="GO" id="GO:0003725">
    <property type="term" value="F:double-stranded RNA binding"/>
    <property type="evidence" value="ECO:0007669"/>
    <property type="project" value="TreeGrafter"/>
</dbReference>
<dbReference type="InterPro" id="IPR043519">
    <property type="entry name" value="NT_sf"/>
</dbReference>
<dbReference type="InterPro" id="IPR013087">
    <property type="entry name" value="Znf_C2H2_type"/>
</dbReference>
<feature type="compositionally biased region" description="Basic and acidic residues" evidence="1">
    <location>
        <begin position="570"/>
        <end position="583"/>
    </location>
</feature>
<feature type="region of interest" description="Disordered" evidence="1">
    <location>
        <begin position="561"/>
        <end position="587"/>
    </location>
</feature>
<dbReference type="Gene3D" id="3.30.160.60">
    <property type="entry name" value="Classic Zinc Finger"/>
    <property type="match status" value="2"/>
</dbReference>
<dbReference type="Gene3D" id="3.30.460.10">
    <property type="entry name" value="Beta Polymerase, domain 2"/>
    <property type="match status" value="1"/>
</dbReference>
<dbReference type="PANTHER" id="PTHR45762">
    <property type="entry name" value="ZINC FINGER RNA-BINDING PROTEIN"/>
    <property type="match status" value="1"/>
</dbReference>
<dbReference type="FunFam" id="1.10.1410.40:FF:000001">
    <property type="entry name" value="interleukin enhancer-binding factor 3 isoform X1"/>
    <property type="match status" value="1"/>
</dbReference>
<evidence type="ECO:0000259" key="2">
    <source>
        <dbReference type="PROSITE" id="PS51703"/>
    </source>
</evidence>
<feature type="region of interest" description="Disordered" evidence="1">
    <location>
        <begin position="369"/>
        <end position="407"/>
    </location>
</feature>
<dbReference type="InterPro" id="IPR003604">
    <property type="entry name" value="Matrin/U1-like-C_Znf_C2H2"/>
</dbReference>
<dbReference type="InterPro" id="IPR006561">
    <property type="entry name" value="DZF_dom"/>
</dbReference>
<dbReference type="Proteomes" id="UP000605970">
    <property type="component" value="Unassembled WGS sequence"/>
</dbReference>
<dbReference type="Pfam" id="PF07528">
    <property type="entry name" value="DZF_N"/>
    <property type="match status" value="1"/>
</dbReference>
<evidence type="ECO:0000256" key="1">
    <source>
        <dbReference type="SAM" id="MobiDB-lite"/>
    </source>
</evidence>
<sequence length="829" mass="89927">MLLQMLVTNNKLGQQATGTAAMTQMGNAANAYTYDTSQYSLTASAYAHYGQAAQQQQTATGSYGLPSSTDYTAATVSSGAYGVIGGGKPTTGAKSGAATGANAVSAHYAGYEAAVYAAASNYIQNKNQTRGNANWKGGRGSGYGKKRYGLGHQNRDIQHFFCEVCKVSCAGQAAYKDHVDGKPHKKKEQAVKEEAMHRRVGFRCEVCEITCSSKDTFDAHVKGQKHQRTIALLRRMGKPIPQIDLDNIGANFTNKAQGKPIPTVGSSGPLKKVVGVTGTKFVGGTTLLTTGEELKLGSLTAVNAVTGAMKPQDLEKALLGDEDVKPVGQEFIEEEKDSTGKFVAYMCKLCDCKFSDIGAKDQKVDPSLKVENKSGWGNRRLGHRRQNQRDGSDFQPMQQPRPLLPMPRNQEVMDDKHVFYKLQQIQLSIDEVKEVDRLALYVEKTLKAVSDSMINSGELSAEQVEQKRVLKGVMRVGLLAKHLLLKTDKMVDLVVLCSKIPSITLLNEVVELFKKHAELNGTDKLTIQEKIDEAAFIVTLSTIPFECRVTLTSVILREGTQPQQQMTPQLKEDGEGETNKVEEESPPIDPLPKFACLNALAELRRTKFYQVKCMPLHSLNATVKAVRDISQRVRTWSPLNTWAIILLVEKTIASIAMPLSPGDVVRRIFEVISSGSFLSKRSKLLDPCEKESIDVLGHITDQEREDITSSAQHALRLIAYNQIYKILGIDRIPDPLPLQDIQSVGVGGGGAKIGQKRARAGSLAGVNEDQNDGNGYEEIDGEGGGCGGAIDASATDPVGGKGIQDDEGEAPNAKKGKVEVIEKVEVCDV</sequence>
<dbReference type="SMART" id="SM00451">
    <property type="entry name" value="ZnF_U1"/>
    <property type="match status" value="2"/>
</dbReference>
<organism evidence="3 4">
    <name type="scientific">Meloidogyne graminicola</name>
    <dbReference type="NCBI Taxonomy" id="189291"/>
    <lineage>
        <taxon>Eukaryota</taxon>
        <taxon>Metazoa</taxon>
        <taxon>Ecdysozoa</taxon>
        <taxon>Nematoda</taxon>
        <taxon>Chromadorea</taxon>
        <taxon>Rhabditida</taxon>
        <taxon>Tylenchina</taxon>
        <taxon>Tylenchomorpha</taxon>
        <taxon>Tylenchoidea</taxon>
        <taxon>Meloidogynidae</taxon>
        <taxon>Meloidogyninae</taxon>
        <taxon>Meloidogyne</taxon>
    </lineage>
</organism>
<dbReference type="InterPro" id="IPR049401">
    <property type="entry name" value="DZF_dom_N"/>
</dbReference>
<dbReference type="GO" id="GO:0008270">
    <property type="term" value="F:zinc ion binding"/>
    <property type="evidence" value="ECO:0007669"/>
    <property type="project" value="InterPro"/>
</dbReference>
<dbReference type="AlphaFoldDB" id="A0A8S9ZNB1"/>
<dbReference type="PANTHER" id="PTHR45762:SF3">
    <property type="entry name" value="ZINC-FINGER PROTEIN AT 72D, ISOFORM B"/>
    <property type="match status" value="1"/>
</dbReference>
<gene>
    <name evidence="3" type="ORF">Mgra_00006014</name>
</gene>
<name>A0A8S9ZNB1_9BILA</name>
<keyword evidence="4" id="KW-1185">Reference proteome</keyword>
<proteinExistence type="predicted"/>
<dbReference type="PROSITE" id="PS00028">
    <property type="entry name" value="ZINC_FINGER_C2H2_1"/>
    <property type="match status" value="1"/>
</dbReference>
<dbReference type="PROSITE" id="PS51703">
    <property type="entry name" value="DZF"/>
    <property type="match status" value="1"/>
</dbReference>
<dbReference type="SMART" id="SM00572">
    <property type="entry name" value="DZF"/>
    <property type="match status" value="1"/>
</dbReference>
<feature type="compositionally biased region" description="Acidic residues" evidence="1">
    <location>
        <begin position="769"/>
        <end position="781"/>
    </location>
</feature>
<comment type="caution">
    <text evidence="3">The sequence shown here is derived from an EMBL/GenBank/DDBJ whole genome shotgun (WGS) entry which is preliminary data.</text>
</comment>
<dbReference type="GO" id="GO:0071011">
    <property type="term" value="C:precatalytic spliceosome"/>
    <property type="evidence" value="ECO:0007669"/>
    <property type="project" value="TreeGrafter"/>
</dbReference>
<dbReference type="Pfam" id="PF20965">
    <property type="entry name" value="DZF_C"/>
    <property type="match status" value="1"/>
</dbReference>
<evidence type="ECO:0000313" key="3">
    <source>
        <dbReference type="EMBL" id="KAF7634566.1"/>
    </source>
</evidence>
<dbReference type="InterPro" id="IPR049402">
    <property type="entry name" value="DZF_dom_C"/>
</dbReference>
<dbReference type="SUPFAM" id="SSF57667">
    <property type="entry name" value="beta-beta-alpha zinc fingers"/>
    <property type="match status" value="2"/>
</dbReference>
<dbReference type="GO" id="GO:0003727">
    <property type="term" value="F:single-stranded RNA binding"/>
    <property type="evidence" value="ECO:0007669"/>
    <property type="project" value="TreeGrafter"/>
</dbReference>
<evidence type="ECO:0000313" key="4">
    <source>
        <dbReference type="Proteomes" id="UP000605970"/>
    </source>
</evidence>
<dbReference type="SMART" id="SM00355">
    <property type="entry name" value="ZnF_C2H2"/>
    <property type="match status" value="2"/>
</dbReference>
<accession>A0A8S9ZNB1</accession>
<dbReference type="EMBL" id="JABEBT010000055">
    <property type="protein sequence ID" value="KAF7634566.1"/>
    <property type="molecule type" value="Genomic_DNA"/>
</dbReference>
<reference evidence="3" key="1">
    <citation type="journal article" date="2020" name="Ecol. Evol.">
        <title>Genome structure and content of the rice root-knot nematode (Meloidogyne graminicola).</title>
        <authorList>
            <person name="Phan N.T."/>
            <person name="Danchin E.G.J."/>
            <person name="Klopp C."/>
            <person name="Perfus-Barbeoch L."/>
            <person name="Kozlowski D.K."/>
            <person name="Koutsovoulos G.D."/>
            <person name="Lopez-Roques C."/>
            <person name="Bouchez O."/>
            <person name="Zahm M."/>
            <person name="Besnard G."/>
            <person name="Bellafiore S."/>
        </authorList>
    </citation>
    <scope>NUCLEOTIDE SEQUENCE</scope>
    <source>
        <strain evidence="3">VN-18</strain>
    </source>
</reference>